<gene>
    <name evidence="1" type="ORF">ARMGADRAFT_936445</name>
</gene>
<protein>
    <submittedName>
        <fullName evidence="1">Uncharacterized protein</fullName>
    </submittedName>
</protein>
<organism evidence="1 2">
    <name type="scientific">Armillaria gallica</name>
    <name type="common">Bulbous honey fungus</name>
    <name type="synonym">Armillaria bulbosa</name>
    <dbReference type="NCBI Taxonomy" id="47427"/>
    <lineage>
        <taxon>Eukaryota</taxon>
        <taxon>Fungi</taxon>
        <taxon>Dikarya</taxon>
        <taxon>Basidiomycota</taxon>
        <taxon>Agaricomycotina</taxon>
        <taxon>Agaricomycetes</taxon>
        <taxon>Agaricomycetidae</taxon>
        <taxon>Agaricales</taxon>
        <taxon>Marasmiineae</taxon>
        <taxon>Physalacriaceae</taxon>
        <taxon>Armillaria</taxon>
    </lineage>
</organism>
<name>A0A2H3DBZ1_ARMGA</name>
<feature type="non-terminal residue" evidence="1">
    <location>
        <position position="1"/>
    </location>
</feature>
<dbReference type="EMBL" id="KZ293670">
    <property type="protein sequence ID" value="PBK88932.1"/>
    <property type="molecule type" value="Genomic_DNA"/>
</dbReference>
<dbReference type="STRING" id="47427.A0A2H3DBZ1"/>
<evidence type="ECO:0000313" key="1">
    <source>
        <dbReference type="EMBL" id="PBK88932.1"/>
    </source>
</evidence>
<dbReference type="InParanoid" id="A0A2H3DBZ1"/>
<accession>A0A2H3DBZ1</accession>
<dbReference type="AlphaFoldDB" id="A0A2H3DBZ1"/>
<dbReference type="OrthoDB" id="2947226at2759"/>
<evidence type="ECO:0000313" key="2">
    <source>
        <dbReference type="Proteomes" id="UP000217790"/>
    </source>
</evidence>
<dbReference type="Proteomes" id="UP000217790">
    <property type="component" value="Unassembled WGS sequence"/>
</dbReference>
<reference evidence="2" key="1">
    <citation type="journal article" date="2017" name="Nat. Ecol. Evol.">
        <title>Genome expansion and lineage-specific genetic innovations in the forest pathogenic fungi Armillaria.</title>
        <authorList>
            <person name="Sipos G."/>
            <person name="Prasanna A.N."/>
            <person name="Walter M.C."/>
            <person name="O'Connor E."/>
            <person name="Balint B."/>
            <person name="Krizsan K."/>
            <person name="Kiss B."/>
            <person name="Hess J."/>
            <person name="Varga T."/>
            <person name="Slot J."/>
            <person name="Riley R."/>
            <person name="Boka B."/>
            <person name="Rigling D."/>
            <person name="Barry K."/>
            <person name="Lee J."/>
            <person name="Mihaltcheva S."/>
            <person name="LaButti K."/>
            <person name="Lipzen A."/>
            <person name="Waldron R."/>
            <person name="Moloney N.M."/>
            <person name="Sperisen C."/>
            <person name="Kredics L."/>
            <person name="Vagvoelgyi C."/>
            <person name="Patrignani A."/>
            <person name="Fitzpatrick D."/>
            <person name="Nagy I."/>
            <person name="Doyle S."/>
            <person name="Anderson J.B."/>
            <person name="Grigoriev I.V."/>
            <person name="Gueldener U."/>
            <person name="Muensterkoetter M."/>
            <person name="Nagy L.G."/>
        </authorList>
    </citation>
    <scope>NUCLEOTIDE SEQUENCE [LARGE SCALE GENOMIC DNA]</scope>
    <source>
        <strain evidence="2">Ar21-2</strain>
    </source>
</reference>
<keyword evidence="2" id="KW-1185">Reference proteome</keyword>
<proteinExistence type="predicted"/>
<sequence>CQATALHTHVQEQQSTDQMDTLITHDDDDHFVINIFGLHNATQLHEAFSKTLVTPSALDSDCEEHHKKLAAKLLINQSVKCQRTQEK</sequence>